<name>A0A4R3YIQ4_9GAMM</name>
<accession>A0A4R3YIQ4</accession>
<dbReference type="PANTHER" id="PTHR30203">
    <property type="entry name" value="OUTER MEMBRANE CATION EFFLUX PROTEIN"/>
    <property type="match status" value="1"/>
</dbReference>
<keyword evidence="4" id="KW-0449">Lipoprotein</keyword>
<evidence type="ECO:0000313" key="5">
    <source>
        <dbReference type="Proteomes" id="UP000295719"/>
    </source>
</evidence>
<reference evidence="4 5" key="1">
    <citation type="submission" date="2019-03" db="EMBL/GenBank/DDBJ databases">
        <title>Genomic Encyclopedia of Type Strains, Phase IV (KMG-IV): sequencing the most valuable type-strain genomes for metagenomic binning, comparative biology and taxonomic classification.</title>
        <authorList>
            <person name="Goeker M."/>
        </authorList>
    </citation>
    <scope>NUCLEOTIDE SEQUENCE [LARGE SCALE GENOMIC DNA]</scope>
    <source>
        <strain evidence="4 5">DSM 19580</strain>
    </source>
</reference>
<protein>
    <submittedName>
        <fullName evidence="4">NodT family efflux transporter outer membrane factor (OMF) lipoprotein</fullName>
    </submittedName>
</protein>
<comment type="subcellular location">
    <subcellularLocation>
        <location evidence="1">Cell outer membrane</location>
        <topology evidence="1">Lipid-anchor</topology>
    </subcellularLocation>
</comment>
<dbReference type="EMBL" id="SMCR01000019">
    <property type="protein sequence ID" value="TCV91208.1"/>
    <property type="molecule type" value="Genomic_DNA"/>
</dbReference>
<dbReference type="GO" id="GO:0015562">
    <property type="term" value="F:efflux transmembrane transporter activity"/>
    <property type="evidence" value="ECO:0007669"/>
    <property type="project" value="InterPro"/>
</dbReference>
<dbReference type="OrthoDB" id="9770517at2"/>
<dbReference type="PANTHER" id="PTHR30203:SF32">
    <property type="entry name" value="CATION EFFLUX SYSTEM PROTEIN CUSC"/>
    <property type="match status" value="1"/>
</dbReference>
<gene>
    <name evidence="4" type="ORF">EDC52_1193</name>
</gene>
<evidence type="ECO:0000313" key="4">
    <source>
        <dbReference type="EMBL" id="TCV91208.1"/>
    </source>
</evidence>
<feature type="chain" id="PRO_5020227862" evidence="3">
    <location>
        <begin position="19"/>
        <end position="456"/>
    </location>
</feature>
<keyword evidence="3" id="KW-0732">Signal</keyword>
<organism evidence="4 5">
    <name type="scientific">Biostraticola tofi</name>
    <dbReference type="NCBI Taxonomy" id="466109"/>
    <lineage>
        <taxon>Bacteria</taxon>
        <taxon>Pseudomonadati</taxon>
        <taxon>Pseudomonadota</taxon>
        <taxon>Gammaproteobacteria</taxon>
        <taxon>Enterobacterales</taxon>
        <taxon>Bruguierivoracaceae</taxon>
        <taxon>Biostraticola</taxon>
    </lineage>
</organism>
<dbReference type="Proteomes" id="UP000295719">
    <property type="component" value="Unassembled WGS sequence"/>
</dbReference>
<evidence type="ECO:0000256" key="1">
    <source>
        <dbReference type="ARBA" id="ARBA00004459"/>
    </source>
</evidence>
<sequence length="456" mass="50634">MKKIIPRLALAVAITLSAGCGNTLRSEYYPPAIDYPTHWREAETAGQSVPFSWNDFNDPALTRWLDRVIASNNDLALAALRVYRARLSEQLTGIEHQPVATGALDTAASRRLDSAAPWSKGGYATVSVSYEVDLWGKLARQQDAAIWEREATERDLEEARLTLLANASTNYWLLAYLNQRIAISQQSIQYAKDSLRLVTARFRAGNVSSLDVLAAEQNVANQENDHLTLLSERRNALNTQSVLLGAKTGTNGVDPGSLPSGPLPLVNPGIPASVLACRPDIKASEFRLREALADVDVQRAQLYPAFSLTGSLGTSSNSLLRFLNNPIADIDAALTLPFLQWREMNINVKIARNDYEQRVIDFKQVLYEAMADVDNALTLRAQLLAQEKLLNNSLSLAQKSERMYEIRYRNGATPINFWLDAQETRRMAQVELDTNRFNQLQNLAQIYLELGGGGCQ</sequence>
<dbReference type="PROSITE" id="PS51257">
    <property type="entry name" value="PROKAR_LIPOPROTEIN"/>
    <property type="match status" value="1"/>
</dbReference>
<dbReference type="InterPro" id="IPR003423">
    <property type="entry name" value="OMP_efflux"/>
</dbReference>
<dbReference type="AlphaFoldDB" id="A0A4R3YIQ4"/>
<proteinExistence type="inferred from homology"/>
<keyword evidence="5" id="KW-1185">Reference proteome</keyword>
<dbReference type="RefSeq" id="WP_131867951.1">
    <property type="nucleotide sequence ID" value="NZ_SMCR01000019.1"/>
</dbReference>
<dbReference type="Gene3D" id="2.20.200.10">
    <property type="entry name" value="Outer membrane efflux proteins (OEP)"/>
    <property type="match status" value="1"/>
</dbReference>
<comment type="similarity">
    <text evidence="2">Belongs to the outer membrane factor (OMF) (TC 1.B.17) family.</text>
</comment>
<dbReference type="Gene3D" id="1.20.1600.10">
    <property type="entry name" value="Outer membrane efflux proteins (OEP)"/>
    <property type="match status" value="1"/>
</dbReference>
<evidence type="ECO:0000256" key="3">
    <source>
        <dbReference type="SAM" id="SignalP"/>
    </source>
</evidence>
<evidence type="ECO:0000256" key="2">
    <source>
        <dbReference type="ARBA" id="ARBA00007613"/>
    </source>
</evidence>
<dbReference type="Pfam" id="PF02321">
    <property type="entry name" value="OEP"/>
    <property type="match status" value="2"/>
</dbReference>
<dbReference type="InterPro" id="IPR010131">
    <property type="entry name" value="MdtP/NodT-like"/>
</dbReference>
<comment type="caution">
    <text evidence="4">The sequence shown here is derived from an EMBL/GenBank/DDBJ whole genome shotgun (WGS) entry which is preliminary data.</text>
</comment>
<dbReference type="SUPFAM" id="SSF56954">
    <property type="entry name" value="Outer membrane efflux proteins (OEP)"/>
    <property type="match status" value="1"/>
</dbReference>
<feature type="signal peptide" evidence="3">
    <location>
        <begin position="1"/>
        <end position="18"/>
    </location>
</feature>